<protein>
    <submittedName>
        <fullName evidence="3">Uncharacterized membrane protein</fullName>
    </submittedName>
</protein>
<feature type="transmembrane region" description="Helical" evidence="1">
    <location>
        <begin position="119"/>
        <end position="138"/>
    </location>
</feature>
<accession>A0A1I2WYD4</accession>
<dbReference type="STRING" id="1436961.SAMN05421739_105243"/>
<evidence type="ECO:0000313" key="4">
    <source>
        <dbReference type="Proteomes" id="UP000198724"/>
    </source>
</evidence>
<feature type="domain" description="DUF2231" evidence="2">
    <location>
        <begin position="13"/>
        <end position="152"/>
    </location>
</feature>
<dbReference type="RefSeq" id="WP_092103477.1">
    <property type="nucleotide sequence ID" value="NZ_FOOT01000005.1"/>
</dbReference>
<dbReference type="AlphaFoldDB" id="A0A1I2WYD4"/>
<sequence length="164" mass="18115">MPEPTFWRTEVWHPLTVHFPVALLTFATLAKLIATFAKPASADFWQKAGSLLLYSGALAAWLSLYTGNLADGVVSRKLCDPTVLKQHENYAEYLTYTFTAAALLDVAWRTGLLMYKPRLLQVIILLLLFVGTGFLAYAGHLGARVVYQQAGGVYVPSADCAEFR</sequence>
<gene>
    <name evidence="3" type="ORF">SAMN05421739_105243</name>
</gene>
<evidence type="ECO:0000313" key="3">
    <source>
        <dbReference type="EMBL" id="SFH05747.1"/>
    </source>
</evidence>
<reference evidence="4" key="1">
    <citation type="submission" date="2016-10" db="EMBL/GenBank/DDBJ databases">
        <authorList>
            <person name="Varghese N."/>
            <person name="Submissions S."/>
        </authorList>
    </citation>
    <scope>NUCLEOTIDE SEQUENCE [LARGE SCALE GENOMIC DNA]</scope>
    <source>
        <strain evidence="4">LP51</strain>
    </source>
</reference>
<proteinExistence type="predicted"/>
<keyword evidence="1" id="KW-1133">Transmembrane helix</keyword>
<dbReference type="Proteomes" id="UP000198724">
    <property type="component" value="Unassembled WGS sequence"/>
</dbReference>
<dbReference type="Pfam" id="PF09990">
    <property type="entry name" value="DUF2231"/>
    <property type="match status" value="1"/>
</dbReference>
<dbReference type="InterPro" id="IPR019251">
    <property type="entry name" value="DUF2231_TM"/>
</dbReference>
<keyword evidence="4" id="KW-1185">Reference proteome</keyword>
<dbReference type="OrthoDB" id="5298381at2"/>
<keyword evidence="1" id="KW-0472">Membrane</keyword>
<organism evidence="3 4">
    <name type="scientific">Pontibacter chinhatensis</name>
    <dbReference type="NCBI Taxonomy" id="1436961"/>
    <lineage>
        <taxon>Bacteria</taxon>
        <taxon>Pseudomonadati</taxon>
        <taxon>Bacteroidota</taxon>
        <taxon>Cytophagia</taxon>
        <taxon>Cytophagales</taxon>
        <taxon>Hymenobacteraceae</taxon>
        <taxon>Pontibacter</taxon>
    </lineage>
</organism>
<feature type="transmembrane region" description="Helical" evidence="1">
    <location>
        <begin position="51"/>
        <end position="70"/>
    </location>
</feature>
<name>A0A1I2WYD4_9BACT</name>
<feature type="transmembrane region" description="Helical" evidence="1">
    <location>
        <begin position="90"/>
        <end position="107"/>
    </location>
</feature>
<feature type="transmembrane region" description="Helical" evidence="1">
    <location>
        <begin position="12"/>
        <end position="30"/>
    </location>
</feature>
<keyword evidence="1" id="KW-0812">Transmembrane</keyword>
<evidence type="ECO:0000256" key="1">
    <source>
        <dbReference type="SAM" id="Phobius"/>
    </source>
</evidence>
<dbReference type="EMBL" id="FOOT01000005">
    <property type="protein sequence ID" value="SFH05747.1"/>
    <property type="molecule type" value="Genomic_DNA"/>
</dbReference>
<evidence type="ECO:0000259" key="2">
    <source>
        <dbReference type="Pfam" id="PF09990"/>
    </source>
</evidence>